<dbReference type="KEGG" id="lfa:LFA_2529"/>
<evidence type="ECO:0000256" key="1">
    <source>
        <dbReference type="ARBA" id="ARBA00006525"/>
    </source>
</evidence>
<gene>
    <name evidence="4" type="primary">smf</name>
    <name evidence="4" type="ORF">LFA_2529</name>
</gene>
<name>A0A098G8V4_9GAMM</name>
<evidence type="ECO:0000313" key="5">
    <source>
        <dbReference type="Proteomes" id="UP000032430"/>
    </source>
</evidence>
<dbReference type="HOGENOM" id="CLU_029601_1_1_6"/>
<dbReference type="Gene3D" id="1.10.10.10">
    <property type="entry name" value="Winged helix-like DNA-binding domain superfamily/Winged helix DNA-binding domain"/>
    <property type="match status" value="1"/>
</dbReference>
<protein>
    <submittedName>
        <fullName evidence="4">Uncharacterized protein</fullName>
    </submittedName>
</protein>
<dbReference type="Pfam" id="PF17782">
    <property type="entry name" value="WHD_DprA"/>
    <property type="match status" value="1"/>
</dbReference>
<dbReference type="Pfam" id="PF02481">
    <property type="entry name" value="DNA_processg_A"/>
    <property type="match status" value="1"/>
</dbReference>
<dbReference type="InterPro" id="IPR057666">
    <property type="entry name" value="DrpA_SLOG"/>
</dbReference>
<evidence type="ECO:0000313" key="4">
    <source>
        <dbReference type="EMBL" id="CEG57900.1"/>
    </source>
</evidence>
<sequence length="358" mass="39386">MNQLPYYLALNRMNKIGPRTIAKLEKRWPNLQEMFQLSAQELESAGLPPLLAHTITTFDLKEIETDLNWMEQSKDHHLLTWSCANYPQLLKEIADPPVVLYAKGQLSCLQRPTLAIVGSRNPSITGSDNAKQFAKELSTHPLTIVSGLALGIDAQAHIGCLEVGGQTIAVLGTGIDCIYPQRHRQLAEQITQNGLLLSEFPLKSPPIAGHFPRRNRIISGLSLCILVIEAAIKSGSLITARMALEQNRDVLAIPGSIHNPLARGCHYLLQQGAKLVTSVNDVLDELKIEHHTMFTDEKPIFSLASGNKNLVKFIGFETTTVDQIIKRSGYSVEEVTGQLAELELLGTIVSVPGGYMRC</sequence>
<proteinExistence type="inferred from homology"/>
<comment type="similarity">
    <text evidence="1">Belongs to the DprA/Smf family.</text>
</comment>
<dbReference type="PANTHER" id="PTHR43022">
    <property type="entry name" value="PROTEIN SMF"/>
    <property type="match status" value="1"/>
</dbReference>
<reference evidence="5" key="1">
    <citation type="submission" date="2014-09" db="EMBL/GenBank/DDBJ databases">
        <authorList>
            <person name="Gomez-Valero L."/>
        </authorList>
    </citation>
    <scope>NUCLEOTIDE SEQUENCE [LARGE SCALE GENOMIC DNA]</scope>
    <source>
        <strain evidence="5">ATCC700992</strain>
    </source>
</reference>
<dbReference type="SUPFAM" id="SSF102405">
    <property type="entry name" value="MCP/YpsA-like"/>
    <property type="match status" value="1"/>
</dbReference>
<feature type="domain" description="DprA winged helix" evidence="3">
    <location>
        <begin position="299"/>
        <end position="354"/>
    </location>
</feature>
<dbReference type="STRING" id="1212491.LFA_2529"/>
<dbReference type="Gene3D" id="3.40.50.450">
    <property type="match status" value="1"/>
</dbReference>
<dbReference type="AlphaFoldDB" id="A0A098G8V4"/>
<dbReference type="InterPro" id="IPR036388">
    <property type="entry name" value="WH-like_DNA-bd_sf"/>
</dbReference>
<evidence type="ECO:0000259" key="2">
    <source>
        <dbReference type="Pfam" id="PF02481"/>
    </source>
</evidence>
<dbReference type="PANTHER" id="PTHR43022:SF1">
    <property type="entry name" value="PROTEIN SMF"/>
    <property type="match status" value="1"/>
</dbReference>
<dbReference type="RefSeq" id="WP_045096316.1">
    <property type="nucleotide sequence ID" value="NZ_LN614827.1"/>
</dbReference>
<dbReference type="GO" id="GO:0009294">
    <property type="term" value="P:DNA-mediated transformation"/>
    <property type="evidence" value="ECO:0007669"/>
    <property type="project" value="InterPro"/>
</dbReference>
<dbReference type="EMBL" id="LN614827">
    <property type="protein sequence ID" value="CEG57900.1"/>
    <property type="molecule type" value="Genomic_DNA"/>
</dbReference>
<dbReference type="OrthoDB" id="9785707at2"/>
<dbReference type="InterPro" id="IPR003488">
    <property type="entry name" value="DprA"/>
</dbReference>
<keyword evidence="5" id="KW-1185">Reference proteome</keyword>
<organism evidence="4 5">
    <name type="scientific">Legionella fallonii LLAP-10</name>
    <dbReference type="NCBI Taxonomy" id="1212491"/>
    <lineage>
        <taxon>Bacteria</taxon>
        <taxon>Pseudomonadati</taxon>
        <taxon>Pseudomonadota</taxon>
        <taxon>Gammaproteobacteria</taxon>
        <taxon>Legionellales</taxon>
        <taxon>Legionellaceae</taxon>
        <taxon>Legionella</taxon>
    </lineage>
</organism>
<evidence type="ECO:0000259" key="3">
    <source>
        <dbReference type="Pfam" id="PF17782"/>
    </source>
</evidence>
<dbReference type="Proteomes" id="UP000032430">
    <property type="component" value="Chromosome I"/>
</dbReference>
<accession>A0A098G8V4</accession>
<dbReference type="NCBIfam" id="TIGR00732">
    <property type="entry name" value="dprA"/>
    <property type="match status" value="1"/>
</dbReference>
<feature type="domain" description="Smf/DprA SLOG" evidence="2">
    <location>
        <begin position="78"/>
        <end position="286"/>
    </location>
</feature>
<dbReference type="InterPro" id="IPR041614">
    <property type="entry name" value="DprA_WH"/>
</dbReference>